<comment type="catalytic activity">
    <reaction evidence="11">
        <text>L-seryl-[isocitrate dehydrogenase] + ATP = O-phospho-L-seryl-[isocitrate dehydrogenase] + ADP + H(+)</text>
        <dbReference type="Rhea" id="RHEA:43540"/>
        <dbReference type="Rhea" id="RHEA-COMP:10605"/>
        <dbReference type="Rhea" id="RHEA-COMP:10606"/>
        <dbReference type="ChEBI" id="CHEBI:15378"/>
        <dbReference type="ChEBI" id="CHEBI:29999"/>
        <dbReference type="ChEBI" id="CHEBI:30616"/>
        <dbReference type="ChEBI" id="CHEBI:83421"/>
        <dbReference type="ChEBI" id="CHEBI:456216"/>
        <dbReference type="EC" id="2.7.11.5"/>
    </reaction>
</comment>
<gene>
    <name evidence="11 15" type="primary">aceK</name>
    <name evidence="15" type="ORF">ACEUDJ_05090</name>
</gene>
<dbReference type="EC" id="2.7.11.5" evidence="11"/>
<evidence type="ECO:0000313" key="15">
    <source>
        <dbReference type="EMBL" id="MFM4892256.1"/>
    </source>
</evidence>
<protein>
    <recommendedName>
        <fullName evidence="11">Isocitrate dehydrogenase kinase/phosphatase</fullName>
        <shortName evidence="11">IDH kinase/phosphatase</shortName>
        <shortName evidence="11">IDHK/P</shortName>
        <ecNumber evidence="11">2.7.11.5</ecNumber>
        <ecNumber evidence="11">3.1.3.-</ecNumber>
    </recommendedName>
</protein>
<evidence type="ECO:0000313" key="16">
    <source>
        <dbReference type="Proteomes" id="UP001630969"/>
    </source>
</evidence>
<dbReference type="EMBL" id="JBGXBU010000001">
    <property type="protein sequence ID" value="MFM4892256.1"/>
    <property type="molecule type" value="Genomic_DNA"/>
</dbReference>
<dbReference type="InterPro" id="IPR046854">
    <property type="entry name" value="AceK_regulatory"/>
</dbReference>
<keyword evidence="1 11" id="KW-0329">Glyoxylate bypass</keyword>
<dbReference type="PANTHER" id="PTHR39559:SF1">
    <property type="entry name" value="ISOCITRATE DEHYDROGENASE KINASE_PHOSPHATASE"/>
    <property type="match status" value="1"/>
</dbReference>
<dbReference type="NCBIfam" id="NF002804">
    <property type="entry name" value="PRK02946.1"/>
    <property type="match status" value="1"/>
</dbReference>
<dbReference type="InterPro" id="IPR046855">
    <property type="entry name" value="AceK_kinase"/>
</dbReference>
<dbReference type="PIRSF" id="PIRSF000719">
    <property type="entry name" value="AceK"/>
    <property type="match status" value="1"/>
</dbReference>
<evidence type="ECO:0000256" key="2">
    <source>
        <dbReference type="ARBA" id="ARBA00022490"/>
    </source>
</evidence>
<keyword evidence="2 11" id="KW-0963">Cytoplasm</keyword>
<evidence type="ECO:0000259" key="13">
    <source>
        <dbReference type="Pfam" id="PF06315"/>
    </source>
</evidence>
<dbReference type="PANTHER" id="PTHR39559">
    <property type="match status" value="1"/>
</dbReference>
<evidence type="ECO:0000256" key="3">
    <source>
        <dbReference type="ARBA" id="ARBA00022527"/>
    </source>
</evidence>
<dbReference type="GO" id="GO:0008772">
    <property type="term" value="F:[isocitrate dehydrogenase (NADP+)] kinase activity"/>
    <property type="evidence" value="ECO:0007669"/>
    <property type="project" value="UniProtKB-EC"/>
</dbReference>
<evidence type="ECO:0000256" key="6">
    <source>
        <dbReference type="ARBA" id="ARBA00022741"/>
    </source>
</evidence>
<keyword evidence="7 11" id="KW-0418">Kinase</keyword>
<evidence type="ECO:0000256" key="5">
    <source>
        <dbReference type="ARBA" id="ARBA00022679"/>
    </source>
</evidence>
<evidence type="ECO:0000256" key="1">
    <source>
        <dbReference type="ARBA" id="ARBA00022435"/>
    </source>
</evidence>
<dbReference type="GeneID" id="97219451"/>
<keyword evidence="6 11" id="KW-0547">Nucleotide-binding</keyword>
<dbReference type="RefSeq" id="WP_408788510.1">
    <property type="nucleotide sequence ID" value="NZ_JBGXBU010000001.1"/>
</dbReference>
<organism evidence="15 16">
    <name type="scientific">Aeromonas bivalvium</name>
    <dbReference type="NCBI Taxonomy" id="440079"/>
    <lineage>
        <taxon>Bacteria</taxon>
        <taxon>Pseudomonadati</taxon>
        <taxon>Pseudomonadota</taxon>
        <taxon>Gammaproteobacteria</taxon>
        <taxon>Aeromonadales</taxon>
        <taxon>Aeromonadaceae</taxon>
        <taxon>Aeromonas</taxon>
    </lineage>
</organism>
<dbReference type="Pfam" id="PF20423">
    <property type="entry name" value="AceK_regulatory"/>
    <property type="match status" value="1"/>
</dbReference>
<name>A0ABW9GM67_9GAMM</name>
<comment type="function">
    <text evidence="11">Bifunctional enzyme which can phosphorylate or dephosphorylate isocitrate dehydrogenase (IDH) on a specific serine residue. This is a regulatory mechanism which enables bacteria to bypass the Krebs cycle via the glyoxylate shunt in response to the source of carbon. When bacteria are grown on glucose, IDH is fully active and unphosphorylated, but when grown on acetate or ethanol, the activity of IDH declines drastically concomitant with its phosphorylation.</text>
</comment>
<evidence type="ECO:0000256" key="9">
    <source>
        <dbReference type="ARBA" id="ARBA00022840"/>
    </source>
</evidence>
<dbReference type="InterPro" id="IPR010452">
    <property type="entry name" value="Isocitrate_DH_AceK"/>
</dbReference>
<feature type="binding site" evidence="11">
    <location>
        <begin position="315"/>
        <end position="321"/>
    </location>
    <ligand>
        <name>ATP</name>
        <dbReference type="ChEBI" id="CHEBI:30616"/>
    </ligand>
</feature>
<sequence length="590" mass="68242">METTLGQAVAETILQRFESFYSRFLEITQGSKSRFENGDWLGVQLAGRERIRLYDHHVGATTAQIKQMMGEQLPTQALLKQVKGAFSDLLPGCANFEVAESFFNSVYRRIFRHRNIRDENLYIHPFRSRGEHPDLSALLRIYPSSQAELPQTLRQLFADYPFTLPFEDKERDLGDICRHLHDHGPAQMREGPFTLELLREVFYRNKGAYLVGLVRAGDRVFPFILPLLSTGQSIYVDTVIFEPELASIVFGFARAYFMVYAPEPALVVAFLRQILPHKPDYELYNAIGCQKHGKTEFYRHYRQHLAMSRDSFVIAPGIKGMVMSVFTLPSYDVVFKVIKDEFTPPKDVSHEQVKAKYRLVKQHDRVGRMADTQEFTNFEFPLERISPELLGELQRVAPSALTLTADKLVIKHLYTERKMIPLNLYLDQADEQQTRLALEEYGNAIRQLAAANIFPGDMLFKNFGVTRHGRVVFYDYDEICYMTECNFRQIPPPRYPEDELSAEPWYSVAPNDIFPEEFATFLLQKPQVRSIMMSLHKELFDASYWQGLQRNIQGGAFEDVYPYRRKKRFRYQQGEGEPAAEPSRTGAAKP</sequence>
<feature type="domain" description="Isocitrate dehydrogenase kinase/phosphatase (AceK) regulatory" evidence="14">
    <location>
        <begin position="10"/>
        <end position="308"/>
    </location>
</feature>
<dbReference type="EC" id="3.1.3.-" evidence="11"/>
<keyword evidence="4 11" id="KW-0816">Tricarboxylic acid cycle</keyword>
<reference evidence="15 16" key="1">
    <citation type="submission" date="2024-09" db="EMBL/GenBank/DDBJ databases">
        <title>Aeromonas strains Genome sequencing and assembly.</title>
        <authorList>
            <person name="Hu X."/>
            <person name="Tang B."/>
        </authorList>
    </citation>
    <scope>NUCLEOTIDE SEQUENCE [LARGE SCALE GENOMIC DNA]</scope>
    <source>
        <strain evidence="15 16">NB23SCDHY001</strain>
    </source>
</reference>
<evidence type="ECO:0000256" key="7">
    <source>
        <dbReference type="ARBA" id="ARBA00022777"/>
    </source>
</evidence>
<comment type="similarity">
    <text evidence="11">Belongs to the AceK family.</text>
</comment>
<keyword evidence="16" id="KW-1185">Reference proteome</keyword>
<proteinExistence type="inferred from homology"/>
<evidence type="ECO:0000259" key="14">
    <source>
        <dbReference type="Pfam" id="PF20423"/>
    </source>
</evidence>
<comment type="subcellular location">
    <subcellularLocation>
        <location evidence="11">Cytoplasm</location>
    </subcellularLocation>
</comment>
<evidence type="ECO:0000256" key="12">
    <source>
        <dbReference type="SAM" id="MobiDB-lite"/>
    </source>
</evidence>
<evidence type="ECO:0000256" key="4">
    <source>
        <dbReference type="ARBA" id="ARBA00022532"/>
    </source>
</evidence>
<accession>A0ABW9GM67</accession>
<feature type="binding site" evidence="11">
    <location>
        <position position="336"/>
    </location>
    <ligand>
        <name>ATP</name>
        <dbReference type="ChEBI" id="CHEBI:30616"/>
    </ligand>
</feature>
<keyword evidence="5 11" id="KW-0808">Transferase</keyword>
<dbReference type="HAMAP" id="MF_00747">
    <property type="entry name" value="AceK"/>
    <property type="match status" value="1"/>
</dbReference>
<dbReference type="GO" id="GO:0016787">
    <property type="term" value="F:hydrolase activity"/>
    <property type="evidence" value="ECO:0007669"/>
    <property type="project" value="UniProtKB-KW"/>
</dbReference>
<evidence type="ECO:0000256" key="11">
    <source>
        <dbReference type="HAMAP-Rule" id="MF_00747"/>
    </source>
</evidence>
<feature type="domain" description="Isocitrate dehydrogenase kinase/phosphatase (AceK) kinase" evidence="13">
    <location>
        <begin position="310"/>
        <end position="564"/>
    </location>
</feature>
<comment type="caution">
    <text evidence="15">The sequence shown here is derived from an EMBL/GenBank/DDBJ whole genome shotgun (WGS) entry which is preliminary data.</text>
</comment>
<evidence type="ECO:0000256" key="8">
    <source>
        <dbReference type="ARBA" id="ARBA00022801"/>
    </source>
</evidence>
<dbReference type="Pfam" id="PF06315">
    <property type="entry name" value="AceK_kinase"/>
    <property type="match status" value="1"/>
</dbReference>
<keyword evidence="10 11" id="KW-0904">Protein phosphatase</keyword>
<keyword evidence="9 11" id="KW-0067">ATP-binding</keyword>
<dbReference type="Proteomes" id="UP001630969">
    <property type="component" value="Unassembled WGS sequence"/>
</dbReference>
<keyword evidence="3 11" id="KW-0723">Serine/threonine-protein kinase</keyword>
<feature type="active site" evidence="11">
    <location>
        <position position="371"/>
    </location>
</feature>
<feature type="region of interest" description="Disordered" evidence="12">
    <location>
        <begin position="571"/>
        <end position="590"/>
    </location>
</feature>
<evidence type="ECO:0000256" key="10">
    <source>
        <dbReference type="ARBA" id="ARBA00022912"/>
    </source>
</evidence>
<keyword evidence="8 11" id="KW-0378">Hydrolase</keyword>